<evidence type="ECO:0000256" key="1">
    <source>
        <dbReference type="RuleBase" id="RU004508"/>
    </source>
</evidence>
<dbReference type="Gene3D" id="3.40.640.10">
    <property type="entry name" value="Type I PLP-dependent aspartate aminotransferase-like (Major domain)"/>
    <property type="match status" value="1"/>
</dbReference>
<keyword evidence="1" id="KW-0663">Pyridoxal phosphate</keyword>
<organism evidence="2 3">
    <name type="scientific">Paenibacillus agricola</name>
    <dbReference type="NCBI Taxonomy" id="2716264"/>
    <lineage>
        <taxon>Bacteria</taxon>
        <taxon>Bacillati</taxon>
        <taxon>Bacillota</taxon>
        <taxon>Bacilli</taxon>
        <taxon>Bacillales</taxon>
        <taxon>Paenibacillaceae</taxon>
        <taxon>Paenibacillus</taxon>
    </lineage>
</organism>
<dbReference type="InterPro" id="IPR015424">
    <property type="entry name" value="PyrdxlP-dep_Trfase"/>
</dbReference>
<dbReference type="InterPro" id="IPR015421">
    <property type="entry name" value="PyrdxlP-dep_Trfase_major"/>
</dbReference>
<dbReference type="InterPro" id="IPR015422">
    <property type="entry name" value="PyrdxlP-dep_Trfase_small"/>
</dbReference>
<dbReference type="Gene3D" id="3.90.1150.10">
    <property type="entry name" value="Aspartate Aminotransferase, domain 1"/>
    <property type="match status" value="1"/>
</dbReference>
<dbReference type="PIRSF" id="PIRSF000390">
    <property type="entry name" value="PLP_StrS"/>
    <property type="match status" value="1"/>
</dbReference>
<evidence type="ECO:0000313" key="3">
    <source>
        <dbReference type="Proteomes" id="UP001165962"/>
    </source>
</evidence>
<dbReference type="Pfam" id="PF01041">
    <property type="entry name" value="DegT_DnrJ_EryC1"/>
    <property type="match status" value="1"/>
</dbReference>
<keyword evidence="3" id="KW-1185">Reference proteome</keyword>
<dbReference type="CDD" id="cd00616">
    <property type="entry name" value="AHBA_syn"/>
    <property type="match status" value="1"/>
</dbReference>
<dbReference type="PANTHER" id="PTHR30244:SF34">
    <property type="entry name" value="DTDP-4-AMINO-4,6-DIDEOXYGALACTOSE TRANSAMINASE"/>
    <property type="match status" value="1"/>
</dbReference>
<dbReference type="GO" id="GO:0008483">
    <property type="term" value="F:transaminase activity"/>
    <property type="evidence" value="ECO:0007669"/>
    <property type="project" value="UniProtKB-KW"/>
</dbReference>
<dbReference type="InterPro" id="IPR000653">
    <property type="entry name" value="DegT/StrS_aminotransferase"/>
</dbReference>
<protein>
    <submittedName>
        <fullName evidence="2">DegT/DnrJ/EryC1/StrS family aminotransferase</fullName>
    </submittedName>
</protein>
<sequence>MNGLKLATEAWDHKEYEAIDRVIKSNWFTMGPEVEKFEKEFAEYFGCNYAVMVNSGSSANLLAISALFYSKKYKLKRGDEVLVPAVSWATTFTPLQQYGLKVRFVDIDIDTLNMDINKLEAAITSNTKAIFSVNLLGNPVDYKKVLDIANKYNLIVLEDNCESMGAKLNGKYAGTFGVMGTFSTFFSHHISTMEGGVIITNDKEIKDILVSLRAHGWTRGLSEDSEVYVKDKDPFYESFNFILPGYNVRPLEIEAAIGQEQLKKLGSLIEVRRNNGHYFQQIFSKVPYIRIQKQIGESSYFGFSIVLTDEAPFTRNTLVKIFRENKIECRPIVAGNFIKNDVIKYFDFSIYDTLVNADYIHENGLFIGNHHINIEKELDAVLNLIKNLE</sequence>
<comment type="similarity">
    <text evidence="1">Belongs to the DegT/DnrJ/EryC1 family.</text>
</comment>
<dbReference type="RefSeq" id="WP_166155066.1">
    <property type="nucleotide sequence ID" value="NZ_JAAOIW010000017.1"/>
</dbReference>
<comment type="caution">
    <text evidence="2">The sequence shown here is derived from an EMBL/GenBank/DDBJ whole genome shotgun (WGS) entry which is preliminary data.</text>
</comment>
<proteinExistence type="inferred from homology"/>
<reference evidence="2" key="1">
    <citation type="submission" date="2020-03" db="EMBL/GenBank/DDBJ databases">
        <title>Draft sequencing of Paenibacilllus sp. S3N08.</title>
        <authorList>
            <person name="Kim D.-U."/>
        </authorList>
    </citation>
    <scope>NUCLEOTIDE SEQUENCE</scope>
    <source>
        <strain evidence="2">S3N08</strain>
    </source>
</reference>
<keyword evidence="2" id="KW-0032">Aminotransferase</keyword>
<gene>
    <name evidence="2" type="ORF">G9U52_31245</name>
</gene>
<name>A0ABX0JCS5_9BACL</name>
<keyword evidence="2" id="KW-0808">Transferase</keyword>
<dbReference type="Proteomes" id="UP001165962">
    <property type="component" value="Unassembled WGS sequence"/>
</dbReference>
<accession>A0ABX0JCS5</accession>
<dbReference type="PANTHER" id="PTHR30244">
    <property type="entry name" value="TRANSAMINASE"/>
    <property type="match status" value="1"/>
</dbReference>
<dbReference type="SUPFAM" id="SSF53383">
    <property type="entry name" value="PLP-dependent transferases"/>
    <property type="match status" value="1"/>
</dbReference>
<dbReference type="EMBL" id="JAAOIW010000017">
    <property type="protein sequence ID" value="NHN34282.1"/>
    <property type="molecule type" value="Genomic_DNA"/>
</dbReference>
<evidence type="ECO:0000313" key="2">
    <source>
        <dbReference type="EMBL" id="NHN34282.1"/>
    </source>
</evidence>